<dbReference type="OMA" id="EYELCEA"/>
<protein>
    <submittedName>
        <fullName evidence="3">TAP42-like protein</fullName>
    </submittedName>
</protein>
<evidence type="ECO:0000313" key="4">
    <source>
        <dbReference type="Proteomes" id="UP000094389"/>
    </source>
</evidence>
<dbReference type="OrthoDB" id="10261753at2759"/>
<dbReference type="InterPro" id="IPR007304">
    <property type="entry name" value="TAP46-like"/>
</dbReference>
<reference evidence="3 4" key="1">
    <citation type="journal article" date="2016" name="Proc. Natl. Acad. Sci. U.S.A.">
        <title>Comparative genomics of biotechnologically important yeasts.</title>
        <authorList>
            <person name="Riley R."/>
            <person name="Haridas S."/>
            <person name="Wolfe K.H."/>
            <person name="Lopes M.R."/>
            <person name="Hittinger C.T."/>
            <person name="Goeker M."/>
            <person name="Salamov A.A."/>
            <person name="Wisecaver J.H."/>
            <person name="Long T.M."/>
            <person name="Calvey C.H."/>
            <person name="Aerts A.L."/>
            <person name="Barry K.W."/>
            <person name="Choi C."/>
            <person name="Clum A."/>
            <person name="Coughlan A.Y."/>
            <person name="Deshpande S."/>
            <person name="Douglass A.P."/>
            <person name="Hanson S.J."/>
            <person name="Klenk H.-P."/>
            <person name="LaButti K.M."/>
            <person name="Lapidus A."/>
            <person name="Lindquist E.A."/>
            <person name="Lipzen A.M."/>
            <person name="Meier-Kolthoff J.P."/>
            <person name="Ohm R.A."/>
            <person name="Otillar R.P."/>
            <person name="Pangilinan J.L."/>
            <person name="Peng Y."/>
            <person name="Rokas A."/>
            <person name="Rosa C.A."/>
            <person name="Scheuner C."/>
            <person name="Sibirny A.A."/>
            <person name="Slot J.C."/>
            <person name="Stielow J.B."/>
            <person name="Sun H."/>
            <person name="Kurtzman C.P."/>
            <person name="Blackwell M."/>
            <person name="Grigoriev I.V."/>
            <person name="Jeffries T.W."/>
        </authorList>
    </citation>
    <scope>NUCLEOTIDE SEQUENCE [LARGE SCALE GENOMIC DNA]</scope>
    <source>
        <strain evidence="4">ATCC 18201 / CBS 1600 / BCRC 20928 / JCM 3617 / NBRC 0987 / NRRL Y-1542</strain>
    </source>
</reference>
<dbReference type="STRING" id="983966.A0A1E4S1V5"/>
<gene>
    <name evidence="3" type="ORF">CYBJADRAFT_167514</name>
</gene>
<dbReference type="EMBL" id="KV453930">
    <property type="protein sequence ID" value="ODV73468.1"/>
    <property type="molecule type" value="Genomic_DNA"/>
</dbReference>
<dbReference type="AlphaFoldDB" id="A0A1E4S1V5"/>
<dbReference type="Pfam" id="PF04177">
    <property type="entry name" value="TAP42"/>
    <property type="match status" value="1"/>
</dbReference>
<accession>A0A1E4S1V5</accession>
<feature type="coiled-coil region" evidence="1">
    <location>
        <begin position="153"/>
        <end position="187"/>
    </location>
</feature>
<dbReference type="GO" id="GO:0035303">
    <property type="term" value="P:regulation of dephosphorylation"/>
    <property type="evidence" value="ECO:0007669"/>
    <property type="project" value="TreeGrafter"/>
</dbReference>
<feature type="region of interest" description="Disordered" evidence="2">
    <location>
        <begin position="297"/>
        <end position="350"/>
    </location>
</feature>
<dbReference type="InterPro" id="IPR038511">
    <property type="entry name" value="TAP42/TAP46-like_sf"/>
</dbReference>
<dbReference type="PANTHER" id="PTHR10933">
    <property type="entry name" value="IMMUNOGLOBULIN-BINDING PROTEIN 1"/>
    <property type="match status" value="1"/>
</dbReference>
<feature type="compositionally biased region" description="Gly residues" evidence="2">
    <location>
        <begin position="299"/>
        <end position="308"/>
    </location>
</feature>
<dbReference type="Proteomes" id="UP000094389">
    <property type="component" value="Unassembled WGS sequence"/>
</dbReference>
<sequence>MASHVERTLKQLYRDAVEDYSSIAKLTVRHDSEEYQARVGKAIDEFVELKTTITGRGIFSTNESFEDINTSEIKYLVVDYHLANLYQEFQGQSRVQNLKKSIICYLHFLTNLANYGLLEKSEEAKVELLKKEPFTLQSLHVDAQLRRDEKIANYRLEKQLAVKLEQLDKLESNEDDYNNADEELIRDLSTSELKLFTIRSFDTIRVLQQELEIMMNAPEVKLQEIEDDDPRQRKNDPTKFTDKLEYVNKDVLSKDGKILRPFTLMKRSDLQRNVYGTGQYLPTMTVEELLEQELANGGMVNGSGGNDGAYGSDQDEDDMEKADEETYKKRQWDDFTESHAKGSGNTINRG</sequence>
<dbReference type="Gene3D" id="1.25.40.540">
    <property type="entry name" value="TAP42-like family"/>
    <property type="match status" value="1"/>
</dbReference>
<feature type="compositionally biased region" description="Acidic residues" evidence="2">
    <location>
        <begin position="313"/>
        <end position="323"/>
    </location>
</feature>
<dbReference type="GO" id="GO:0009966">
    <property type="term" value="P:regulation of signal transduction"/>
    <property type="evidence" value="ECO:0007669"/>
    <property type="project" value="InterPro"/>
</dbReference>
<name>A0A1E4S1V5_CYBJN</name>
<dbReference type="RefSeq" id="XP_020070507.1">
    <property type="nucleotide sequence ID" value="XM_020214942.1"/>
</dbReference>
<dbReference type="PANTHER" id="PTHR10933:SF9">
    <property type="entry name" value="IMMUNOGLOBULIN-BINDING PROTEIN 1"/>
    <property type="match status" value="1"/>
</dbReference>
<evidence type="ECO:0000256" key="2">
    <source>
        <dbReference type="SAM" id="MobiDB-lite"/>
    </source>
</evidence>
<proteinExistence type="predicted"/>
<dbReference type="GO" id="GO:0005829">
    <property type="term" value="C:cytosol"/>
    <property type="evidence" value="ECO:0007669"/>
    <property type="project" value="TreeGrafter"/>
</dbReference>
<keyword evidence="1" id="KW-0175">Coiled coil</keyword>
<dbReference type="GeneID" id="30989338"/>
<evidence type="ECO:0000256" key="1">
    <source>
        <dbReference type="SAM" id="Coils"/>
    </source>
</evidence>
<keyword evidence="4" id="KW-1185">Reference proteome</keyword>
<feature type="compositionally biased region" description="Basic and acidic residues" evidence="2">
    <location>
        <begin position="324"/>
        <end position="340"/>
    </location>
</feature>
<evidence type="ECO:0000313" key="3">
    <source>
        <dbReference type="EMBL" id="ODV73468.1"/>
    </source>
</evidence>
<dbReference type="GO" id="GO:0051721">
    <property type="term" value="F:protein phosphatase 2A binding"/>
    <property type="evidence" value="ECO:0007669"/>
    <property type="project" value="TreeGrafter"/>
</dbReference>
<organism evidence="3 4">
    <name type="scientific">Cyberlindnera jadinii (strain ATCC 18201 / CBS 1600 / BCRC 20928 / JCM 3617 / NBRC 0987 / NRRL Y-1542)</name>
    <name type="common">Torula yeast</name>
    <name type="synonym">Candida utilis</name>
    <dbReference type="NCBI Taxonomy" id="983966"/>
    <lineage>
        <taxon>Eukaryota</taxon>
        <taxon>Fungi</taxon>
        <taxon>Dikarya</taxon>
        <taxon>Ascomycota</taxon>
        <taxon>Saccharomycotina</taxon>
        <taxon>Saccharomycetes</taxon>
        <taxon>Phaffomycetales</taxon>
        <taxon>Phaffomycetaceae</taxon>
        <taxon>Cyberlindnera</taxon>
    </lineage>
</organism>